<accession>A0A5B8WFU9</accession>
<name>A0A5B8WFU9_9CAUD</name>
<dbReference type="KEGG" id="vg:77936426"/>
<keyword evidence="1" id="KW-0812">Transmembrane</keyword>
<feature type="transmembrane region" description="Helical" evidence="1">
    <location>
        <begin position="38"/>
        <end position="55"/>
    </location>
</feature>
<keyword evidence="3" id="KW-1185">Reference proteome</keyword>
<reference evidence="2 3" key="1">
    <citation type="submission" date="2019-07" db="EMBL/GenBank/DDBJ databases">
        <authorList>
            <person name="Abdullah A."/>
            <person name="Lima G.C."/>
            <person name="Cuneo C.K."/>
            <person name="Ennest D.C."/>
            <person name="Fritz K.J."/>
            <person name="Johnson B.T."/>
            <person name="Larson S.M."/>
            <person name="Lemunyete M.N."/>
            <person name="Murray M.B."/>
            <person name="Osmond D.E."/>
            <person name="Patras K.A."/>
            <person name="Ransibrahmanakul S."/>
            <person name="Simpson K.A."/>
            <person name="Thull B.S."/>
            <person name="Wetzel S."/>
            <person name="Bonilla J.A."/>
            <person name="Klyczek K."/>
            <person name="Garlena R.A."/>
            <person name="Russell D.A."/>
            <person name="Pope W.H."/>
            <person name="Jacobs-Sera D."/>
            <person name="Hatfull G.F."/>
        </authorList>
    </citation>
    <scope>NUCLEOTIDE SEQUENCE [LARGE SCALE GENOMIC DNA]</scope>
</reference>
<organism evidence="2 3">
    <name type="scientific">Arthrobacter phage Qui</name>
    <dbReference type="NCBI Taxonomy" id="2603260"/>
    <lineage>
        <taxon>Viruses</taxon>
        <taxon>Duplodnaviria</taxon>
        <taxon>Heunggongvirae</taxon>
        <taxon>Uroviricota</taxon>
        <taxon>Caudoviricetes</taxon>
        <taxon>Quivirus</taxon>
        <taxon>Quivirus qui</taxon>
    </lineage>
</organism>
<protein>
    <submittedName>
        <fullName evidence="2">Membrane</fullName>
    </submittedName>
</protein>
<dbReference type="GeneID" id="77936426"/>
<evidence type="ECO:0000313" key="2">
    <source>
        <dbReference type="EMBL" id="QED11554.1"/>
    </source>
</evidence>
<evidence type="ECO:0000256" key="1">
    <source>
        <dbReference type="SAM" id="Phobius"/>
    </source>
</evidence>
<sequence>MKGIIMFKKNIENKVETDITPLLEAHEKNARKKFIKRTAIMAAIGVSVLVGGLVADKKLMNEDPNEED</sequence>
<keyword evidence="1" id="KW-1133">Transmembrane helix</keyword>
<dbReference type="EMBL" id="MN183282">
    <property type="protein sequence ID" value="QED11554.1"/>
    <property type="molecule type" value="Genomic_DNA"/>
</dbReference>
<proteinExistence type="predicted"/>
<evidence type="ECO:0000313" key="3">
    <source>
        <dbReference type="Proteomes" id="UP000321915"/>
    </source>
</evidence>
<dbReference type="RefSeq" id="YP_010660430.1">
    <property type="nucleotide sequence ID" value="NC_070877.1"/>
</dbReference>
<dbReference type="Proteomes" id="UP000321915">
    <property type="component" value="Segment"/>
</dbReference>
<keyword evidence="1" id="KW-0472">Membrane</keyword>
<gene>
    <name evidence="2" type="primary">64</name>
    <name evidence="2" type="ORF">SEA_QUI_64</name>
</gene>